<dbReference type="SUPFAM" id="SSF48452">
    <property type="entry name" value="TPR-like"/>
    <property type="match status" value="1"/>
</dbReference>
<protein>
    <submittedName>
        <fullName evidence="3">Tetratricopeptide (TPR) repeat protein</fullName>
    </submittedName>
</protein>
<dbReference type="RefSeq" id="WP_209861067.1">
    <property type="nucleotide sequence ID" value="NZ_JAGGLD010000002.1"/>
</dbReference>
<name>A0ABS4JI86_9BACL</name>
<dbReference type="SMART" id="SM00028">
    <property type="entry name" value="TPR"/>
    <property type="match status" value="2"/>
</dbReference>
<dbReference type="Proteomes" id="UP001519288">
    <property type="component" value="Unassembled WGS sequence"/>
</dbReference>
<sequence>MQKDLQNAIELRESSQAAEALEHMLGILKFQPKDAFLLYQLAWTYDVLGLEREAIPYYEQALSLELAERYRAGAMLGLGSTYRTLGHYEKAKEILEDGLVKYPENKEFGVFLAMALYNLGEYEAAMRRLLHELGDTSSHSGIQEYSKAIHFYADRLNETW</sequence>
<organism evidence="3 4">
    <name type="scientific">Paenibacillus shirakamiensis</name>
    <dbReference type="NCBI Taxonomy" id="1265935"/>
    <lineage>
        <taxon>Bacteria</taxon>
        <taxon>Bacillati</taxon>
        <taxon>Bacillota</taxon>
        <taxon>Bacilli</taxon>
        <taxon>Bacillales</taxon>
        <taxon>Paenibacillaceae</taxon>
        <taxon>Paenibacillus</taxon>
    </lineage>
</organism>
<dbReference type="Pfam" id="PF12688">
    <property type="entry name" value="TPR_5"/>
    <property type="match status" value="1"/>
</dbReference>
<evidence type="ECO:0000256" key="1">
    <source>
        <dbReference type="PROSITE-ProRule" id="PRU00339"/>
    </source>
</evidence>
<dbReference type="Gene3D" id="1.25.40.10">
    <property type="entry name" value="Tetratricopeptide repeat domain"/>
    <property type="match status" value="1"/>
</dbReference>
<keyword evidence="1" id="KW-0802">TPR repeat</keyword>
<comment type="caution">
    <text evidence="3">The sequence shown here is derived from an EMBL/GenBank/DDBJ whole genome shotgun (WGS) entry which is preliminary data.</text>
</comment>
<feature type="domain" description="Tetratrico peptide repeat group 5" evidence="2">
    <location>
        <begin position="39"/>
        <end position="156"/>
    </location>
</feature>
<dbReference type="InterPro" id="IPR011990">
    <property type="entry name" value="TPR-like_helical_dom_sf"/>
</dbReference>
<dbReference type="PROSITE" id="PS50005">
    <property type="entry name" value="TPR"/>
    <property type="match status" value="1"/>
</dbReference>
<proteinExistence type="predicted"/>
<dbReference type="InterPro" id="IPR041656">
    <property type="entry name" value="TPR_5"/>
</dbReference>
<gene>
    <name evidence="3" type="ORF">J2Z69_001712</name>
</gene>
<evidence type="ECO:0000313" key="3">
    <source>
        <dbReference type="EMBL" id="MBP2000681.1"/>
    </source>
</evidence>
<dbReference type="InterPro" id="IPR019734">
    <property type="entry name" value="TPR_rpt"/>
</dbReference>
<feature type="repeat" description="TPR" evidence="1">
    <location>
        <begin position="72"/>
        <end position="105"/>
    </location>
</feature>
<evidence type="ECO:0000259" key="2">
    <source>
        <dbReference type="Pfam" id="PF12688"/>
    </source>
</evidence>
<accession>A0ABS4JI86</accession>
<keyword evidence="4" id="KW-1185">Reference proteome</keyword>
<reference evidence="3 4" key="1">
    <citation type="submission" date="2021-03" db="EMBL/GenBank/DDBJ databases">
        <title>Genomic Encyclopedia of Type Strains, Phase IV (KMG-IV): sequencing the most valuable type-strain genomes for metagenomic binning, comparative biology and taxonomic classification.</title>
        <authorList>
            <person name="Goeker M."/>
        </authorList>
    </citation>
    <scope>NUCLEOTIDE SEQUENCE [LARGE SCALE GENOMIC DNA]</scope>
    <source>
        <strain evidence="3 4">DSM 26806</strain>
    </source>
</reference>
<dbReference type="EMBL" id="JAGGLD010000002">
    <property type="protein sequence ID" value="MBP2000681.1"/>
    <property type="molecule type" value="Genomic_DNA"/>
</dbReference>
<evidence type="ECO:0000313" key="4">
    <source>
        <dbReference type="Proteomes" id="UP001519288"/>
    </source>
</evidence>